<dbReference type="PATRIC" id="fig|1454001.3.peg.2203"/>
<dbReference type="GO" id="GO:0009401">
    <property type="term" value="P:phosphoenolpyruvate-dependent sugar phosphotransferase system"/>
    <property type="evidence" value="ECO:0007669"/>
    <property type="project" value="InterPro"/>
</dbReference>
<keyword evidence="4" id="KW-1185">Reference proteome</keyword>
<evidence type="ECO:0000259" key="2">
    <source>
        <dbReference type="PROSITE" id="PS51096"/>
    </source>
</evidence>
<dbReference type="InterPro" id="IPR051471">
    <property type="entry name" value="Bacterial_PTS_sugar_comp"/>
</dbReference>
<dbReference type="STRING" id="1454001.AW08_02155"/>
<name>A0A011NS01_9PROT</name>
<dbReference type="PANTHER" id="PTHR33799:SF1">
    <property type="entry name" value="PTS SYSTEM MANNOSE-SPECIFIC EIIAB COMPONENT-RELATED"/>
    <property type="match status" value="1"/>
</dbReference>
<keyword evidence="1" id="KW-0808">Transferase</keyword>
<dbReference type="InterPro" id="IPR036662">
    <property type="entry name" value="PTS_EIIA_man-typ_sf"/>
</dbReference>
<gene>
    <name evidence="3" type="primary">manX</name>
    <name evidence="3" type="ORF">AW08_02155</name>
</gene>
<sequence>MIGIFLVTHGTLGESLIQNVCHVLNKRPPLIAQLGVAAQDDPLDILPLARLLLQEVDGGEGVLVMTDVFGATPGNLALKLLAPGRVEGVSGVSLPMLLRALTYRERGMETMVQKAISGARDGVVRLPPALGSGAGEG</sequence>
<accession>A0A011NS01</accession>
<dbReference type="PANTHER" id="PTHR33799">
    <property type="entry name" value="PTS PERMEASE-RELATED-RELATED"/>
    <property type="match status" value="1"/>
</dbReference>
<organism evidence="3 4">
    <name type="scientific">Candidatus Accumulibacter adjunctus</name>
    <dbReference type="NCBI Taxonomy" id="1454001"/>
    <lineage>
        <taxon>Bacteria</taxon>
        <taxon>Pseudomonadati</taxon>
        <taxon>Pseudomonadota</taxon>
        <taxon>Betaproteobacteria</taxon>
        <taxon>Candidatus Accumulibacter</taxon>
    </lineage>
</organism>
<dbReference type="InterPro" id="IPR004701">
    <property type="entry name" value="PTS_EIIA_man-typ"/>
</dbReference>
<dbReference type="SUPFAM" id="SSF53062">
    <property type="entry name" value="PTS system fructose IIA component-like"/>
    <property type="match status" value="1"/>
</dbReference>
<evidence type="ECO:0000313" key="3">
    <source>
        <dbReference type="EMBL" id="EXI67320.1"/>
    </source>
</evidence>
<dbReference type="EMBL" id="JFAX01000011">
    <property type="protein sequence ID" value="EXI67320.1"/>
    <property type="molecule type" value="Genomic_DNA"/>
</dbReference>
<dbReference type="GO" id="GO:0016020">
    <property type="term" value="C:membrane"/>
    <property type="evidence" value="ECO:0007669"/>
    <property type="project" value="InterPro"/>
</dbReference>
<dbReference type="GO" id="GO:0016740">
    <property type="term" value="F:transferase activity"/>
    <property type="evidence" value="ECO:0007669"/>
    <property type="project" value="UniProtKB-KW"/>
</dbReference>
<evidence type="ECO:0000256" key="1">
    <source>
        <dbReference type="ARBA" id="ARBA00022679"/>
    </source>
</evidence>
<dbReference type="Gene3D" id="3.40.50.510">
    <property type="entry name" value="Phosphotransferase system, mannose-type IIA component"/>
    <property type="match status" value="1"/>
</dbReference>
<feature type="domain" description="PTS EIIA type-4" evidence="2">
    <location>
        <begin position="1"/>
        <end position="123"/>
    </location>
</feature>
<proteinExistence type="predicted"/>
<reference evidence="3" key="1">
    <citation type="submission" date="2014-02" db="EMBL/GenBank/DDBJ databases">
        <title>Expanding our view of genomic diversity in Candidatus Accumulibacter clades.</title>
        <authorList>
            <person name="Skennerton C.T."/>
            <person name="Barr J.J."/>
            <person name="Slater F.R."/>
            <person name="Bond P.L."/>
            <person name="Tyson G.W."/>
        </authorList>
    </citation>
    <scope>NUCLEOTIDE SEQUENCE [LARGE SCALE GENOMIC DNA]</scope>
</reference>
<dbReference type="Pfam" id="PF03610">
    <property type="entry name" value="EIIA-man"/>
    <property type="match status" value="1"/>
</dbReference>
<protein>
    <submittedName>
        <fullName evidence="3">EIIAB-Man</fullName>
    </submittedName>
</protein>
<evidence type="ECO:0000313" key="4">
    <source>
        <dbReference type="Proteomes" id="UP000020218"/>
    </source>
</evidence>
<comment type="caution">
    <text evidence="3">The sequence shown here is derived from an EMBL/GenBank/DDBJ whole genome shotgun (WGS) entry which is preliminary data.</text>
</comment>
<dbReference type="Proteomes" id="UP000020218">
    <property type="component" value="Unassembled WGS sequence"/>
</dbReference>
<dbReference type="PROSITE" id="PS51096">
    <property type="entry name" value="PTS_EIIA_TYPE_4"/>
    <property type="match status" value="1"/>
</dbReference>
<dbReference type="AlphaFoldDB" id="A0A011NS01"/>